<comment type="caution">
    <text evidence="2">The sequence shown here is derived from an EMBL/GenBank/DDBJ whole genome shotgun (WGS) entry which is preliminary data.</text>
</comment>
<gene>
    <name evidence="2" type="ORF">N657DRAFT_310760</name>
</gene>
<feature type="transmembrane region" description="Helical" evidence="1">
    <location>
        <begin position="6"/>
        <end position="30"/>
    </location>
</feature>
<sequence length="94" mass="11047">MALWRVYGLGWMMGLLSWLIKVLDWMWWFLGNIGAAEQFSRTFMSLTRSNYLYISLLRRTHICDVVDGWLAGLGVRFLDMDGIFYGRLYAVVLE</sequence>
<dbReference type="GeneID" id="87823500"/>
<evidence type="ECO:0000313" key="3">
    <source>
        <dbReference type="Proteomes" id="UP001302602"/>
    </source>
</evidence>
<dbReference type="AlphaFoldDB" id="A0AAN6Z6L4"/>
<accession>A0AAN6Z6L4</accession>
<reference evidence="2" key="2">
    <citation type="submission" date="2023-05" db="EMBL/GenBank/DDBJ databases">
        <authorList>
            <consortium name="Lawrence Berkeley National Laboratory"/>
            <person name="Steindorff A."/>
            <person name="Hensen N."/>
            <person name="Bonometti L."/>
            <person name="Westerberg I."/>
            <person name="Brannstrom I.O."/>
            <person name="Guillou S."/>
            <person name="Cros-Aarteil S."/>
            <person name="Calhoun S."/>
            <person name="Haridas S."/>
            <person name="Kuo A."/>
            <person name="Mondo S."/>
            <person name="Pangilinan J."/>
            <person name="Riley R."/>
            <person name="Labutti K."/>
            <person name="Andreopoulos B."/>
            <person name="Lipzen A."/>
            <person name="Chen C."/>
            <person name="Yanf M."/>
            <person name="Daum C."/>
            <person name="Ng V."/>
            <person name="Clum A."/>
            <person name="Ohm R."/>
            <person name="Martin F."/>
            <person name="Silar P."/>
            <person name="Natvig D."/>
            <person name="Lalanne C."/>
            <person name="Gautier V."/>
            <person name="Ament-Velasquez S.L."/>
            <person name="Kruys A."/>
            <person name="Hutchinson M.I."/>
            <person name="Powell A.J."/>
            <person name="Barry K."/>
            <person name="Miller A.N."/>
            <person name="Grigoriev I.V."/>
            <person name="Debuchy R."/>
            <person name="Gladieux P."/>
            <person name="Thoren M.H."/>
            <person name="Johannesson H."/>
        </authorList>
    </citation>
    <scope>NUCLEOTIDE SEQUENCE</scope>
    <source>
        <strain evidence="2">CBS 731.68</strain>
    </source>
</reference>
<protein>
    <submittedName>
        <fullName evidence="2">Uncharacterized protein</fullName>
    </submittedName>
</protein>
<dbReference type="RefSeq" id="XP_062650289.1">
    <property type="nucleotide sequence ID" value="XM_062786732.1"/>
</dbReference>
<reference evidence="2" key="1">
    <citation type="journal article" date="2023" name="Mol. Phylogenet. Evol.">
        <title>Genome-scale phylogeny and comparative genomics of the fungal order Sordariales.</title>
        <authorList>
            <person name="Hensen N."/>
            <person name="Bonometti L."/>
            <person name="Westerberg I."/>
            <person name="Brannstrom I.O."/>
            <person name="Guillou S."/>
            <person name="Cros-Aarteil S."/>
            <person name="Calhoun S."/>
            <person name="Haridas S."/>
            <person name="Kuo A."/>
            <person name="Mondo S."/>
            <person name="Pangilinan J."/>
            <person name="Riley R."/>
            <person name="LaButti K."/>
            <person name="Andreopoulos B."/>
            <person name="Lipzen A."/>
            <person name="Chen C."/>
            <person name="Yan M."/>
            <person name="Daum C."/>
            <person name="Ng V."/>
            <person name="Clum A."/>
            <person name="Steindorff A."/>
            <person name="Ohm R.A."/>
            <person name="Martin F."/>
            <person name="Silar P."/>
            <person name="Natvig D.O."/>
            <person name="Lalanne C."/>
            <person name="Gautier V."/>
            <person name="Ament-Velasquez S.L."/>
            <person name="Kruys A."/>
            <person name="Hutchinson M.I."/>
            <person name="Powell A.J."/>
            <person name="Barry K."/>
            <person name="Miller A.N."/>
            <person name="Grigoriev I.V."/>
            <person name="Debuchy R."/>
            <person name="Gladieux P."/>
            <person name="Hiltunen Thoren M."/>
            <person name="Johannesson H."/>
        </authorList>
    </citation>
    <scope>NUCLEOTIDE SEQUENCE</scope>
    <source>
        <strain evidence="2">CBS 731.68</strain>
    </source>
</reference>
<organism evidence="2 3">
    <name type="scientific">Parathielavia appendiculata</name>
    <dbReference type="NCBI Taxonomy" id="2587402"/>
    <lineage>
        <taxon>Eukaryota</taxon>
        <taxon>Fungi</taxon>
        <taxon>Dikarya</taxon>
        <taxon>Ascomycota</taxon>
        <taxon>Pezizomycotina</taxon>
        <taxon>Sordariomycetes</taxon>
        <taxon>Sordariomycetidae</taxon>
        <taxon>Sordariales</taxon>
        <taxon>Chaetomiaceae</taxon>
        <taxon>Parathielavia</taxon>
    </lineage>
</organism>
<proteinExistence type="predicted"/>
<name>A0AAN6Z6L4_9PEZI</name>
<dbReference type="EMBL" id="MU853225">
    <property type="protein sequence ID" value="KAK4126518.1"/>
    <property type="molecule type" value="Genomic_DNA"/>
</dbReference>
<keyword evidence="1" id="KW-0472">Membrane</keyword>
<evidence type="ECO:0000256" key="1">
    <source>
        <dbReference type="SAM" id="Phobius"/>
    </source>
</evidence>
<keyword evidence="3" id="KW-1185">Reference proteome</keyword>
<keyword evidence="1" id="KW-1133">Transmembrane helix</keyword>
<evidence type="ECO:0000313" key="2">
    <source>
        <dbReference type="EMBL" id="KAK4126518.1"/>
    </source>
</evidence>
<dbReference type="Proteomes" id="UP001302602">
    <property type="component" value="Unassembled WGS sequence"/>
</dbReference>
<keyword evidence="1" id="KW-0812">Transmembrane</keyword>